<evidence type="ECO:0000313" key="1">
    <source>
        <dbReference type="EMBL" id="MBB4922999.1"/>
    </source>
</evidence>
<name>A0A7W7R0K3_KITKI</name>
<dbReference type="EMBL" id="JACHJV010000001">
    <property type="protein sequence ID" value="MBB4922999.1"/>
    <property type="molecule type" value="Genomic_DNA"/>
</dbReference>
<keyword evidence="2" id="KW-1185">Reference proteome</keyword>
<dbReference type="InterPro" id="IPR023393">
    <property type="entry name" value="START-like_dom_sf"/>
</dbReference>
<evidence type="ECO:0000313" key="2">
    <source>
        <dbReference type="Proteomes" id="UP000540506"/>
    </source>
</evidence>
<sequence>MVRYVEQVEISASPEAVWAVLTDVQGWRKWTASVELIRILPPAGGSAPSEPTRSFGVDSEAWVKQPKLPGARWRVTVFEPVSSFTWQSQVPGVRSVAAHLLYPHPRGAADPQGTQVTFELRQNGLLAPLAGLLLGRLARRYLAMEAAGLKAYCEAVAPSH</sequence>
<reference evidence="1 2" key="1">
    <citation type="submission" date="2020-08" db="EMBL/GenBank/DDBJ databases">
        <title>Sequencing the genomes of 1000 actinobacteria strains.</title>
        <authorList>
            <person name="Klenk H.-P."/>
        </authorList>
    </citation>
    <scope>NUCLEOTIDE SEQUENCE [LARGE SCALE GENOMIC DNA]</scope>
    <source>
        <strain evidence="1 2">DSM 41654</strain>
    </source>
</reference>
<dbReference type="Proteomes" id="UP000540506">
    <property type="component" value="Unassembled WGS sequence"/>
</dbReference>
<protein>
    <recommendedName>
        <fullName evidence="3">Polyketide cyclase</fullName>
    </recommendedName>
</protein>
<comment type="caution">
    <text evidence="1">The sequence shown here is derived from an EMBL/GenBank/DDBJ whole genome shotgun (WGS) entry which is preliminary data.</text>
</comment>
<evidence type="ECO:0008006" key="3">
    <source>
        <dbReference type="Google" id="ProtNLM"/>
    </source>
</evidence>
<dbReference type="Pfam" id="PF10604">
    <property type="entry name" value="Polyketide_cyc2"/>
    <property type="match status" value="1"/>
</dbReference>
<dbReference type="InterPro" id="IPR019587">
    <property type="entry name" value="Polyketide_cyclase/dehydratase"/>
</dbReference>
<dbReference type="AlphaFoldDB" id="A0A7W7R0K3"/>
<dbReference type="SUPFAM" id="SSF55961">
    <property type="entry name" value="Bet v1-like"/>
    <property type="match status" value="1"/>
</dbReference>
<accession>A0A7W7R0K3</accession>
<gene>
    <name evidence="1" type="ORF">FHR34_001992</name>
</gene>
<dbReference type="Gene3D" id="3.30.530.20">
    <property type="match status" value="1"/>
</dbReference>
<organism evidence="1 2">
    <name type="scientific">Kitasatospora kifunensis</name>
    <name type="common">Streptomyces kifunensis</name>
    <dbReference type="NCBI Taxonomy" id="58351"/>
    <lineage>
        <taxon>Bacteria</taxon>
        <taxon>Bacillati</taxon>
        <taxon>Actinomycetota</taxon>
        <taxon>Actinomycetes</taxon>
        <taxon>Kitasatosporales</taxon>
        <taxon>Streptomycetaceae</taxon>
        <taxon>Kitasatospora</taxon>
    </lineage>
</organism>
<dbReference type="RefSeq" id="WP_221521501.1">
    <property type="nucleotide sequence ID" value="NZ_JACHJV010000001.1"/>
</dbReference>
<proteinExistence type="predicted"/>